<dbReference type="GO" id="GO:0046872">
    <property type="term" value="F:metal ion binding"/>
    <property type="evidence" value="ECO:0007669"/>
    <property type="project" value="UniProtKB-KW"/>
</dbReference>
<gene>
    <name evidence="7" type="ORF">H0H81_002898</name>
</gene>
<keyword evidence="3" id="KW-0460">Magnesium</keyword>
<evidence type="ECO:0000259" key="6">
    <source>
        <dbReference type="Pfam" id="PF02880"/>
    </source>
</evidence>
<proteinExistence type="inferred from homology"/>
<evidence type="ECO:0000256" key="3">
    <source>
        <dbReference type="ARBA" id="ARBA00022842"/>
    </source>
</evidence>
<comment type="caution">
    <text evidence="7">The sequence shown here is derived from an EMBL/GenBank/DDBJ whole genome shotgun (WGS) entry which is preliminary data.</text>
</comment>
<dbReference type="Gene3D" id="3.40.120.10">
    <property type="entry name" value="Alpha-D-Glucose-1,6-Bisphosphate, subunit A, domain 3"/>
    <property type="match status" value="2"/>
</dbReference>
<dbReference type="Gene3D" id="3.30.559.10">
    <property type="entry name" value="Chloramphenicol acetyltransferase-like domain"/>
    <property type="match status" value="1"/>
</dbReference>
<reference evidence="7" key="2">
    <citation type="submission" date="2021-10" db="EMBL/GenBank/DDBJ databases">
        <title>Phylogenomics reveals ancestral predisposition of the termite-cultivated fungus Termitomyces towards a domesticated lifestyle.</title>
        <authorList>
            <person name="Auxier B."/>
            <person name="Grum-Grzhimaylo A."/>
            <person name="Cardenas M.E."/>
            <person name="Lodge J.D."/>
            <person name="Laessoe T."/>
            <person name="Pedersen O."/>
            <person name="Smith M.E."/>
            <person name="Kuyper T.W."/>
            <person name="Franco-Molano E.A."/>
            <person name="Baroni T.J."/>
            <person name="Aanen D.K."/>
        </authorList>
    </citation>
    <scope>NUCLEOTIDE SEQUENCE</scope>
    <source>
        <strain evidence="7">D49</strain>
    </source>
</reference>
<evidence type="ECO:0008006" key="9">
    <source>
        <dbReference type="Google" id="ProtNLM"/>
    </source>
</evidence>
<dbReference type="AlphaFoldDB" id="A0A9P7K685"/>
<dbReference type="InterPro" id="IPR023213">
    <property type="entry name" value="CAT-like_dom_sf"/>
</dbReference>
<keyword evidence="8" id="KW-1185">Reference proteome</keyword>
<feature type="domain" description="Alpha-D-phosphohexomutase alpha/beta/alpha" evidence="6">
    <location>
        <begin position="497"/>
        <end position="622"/>
    </location>
</feature>
<evidence type="ECO:0000256" key="2">
    <source>
        <dbReference type="ARBA" id="ARBA00022723"/>
    </source>
</evidence>
<dbReference type="InterPro" id="IPR005844">
    <property type="entry name" value="A-D-PHexomutase_a/b/a-I"/>
</dbReference>
<dbReference type="CDD" id="cd05799">
    <property type="entry name" value="PGM2"/>
    <property type="match status" value="1"/>
</dbReference>
<dbReference type="PANTHER" id="PTHR45745">
    <property type="entry name" value="PHOSPHOMANNOMUTASE 45A"/>
    <property type="match status" value="1"/>
</dbReference>
<dbReference type="OrthoDB" id="8300170at2759"/>
<dbReference type="Proteomes" id="UP000717328">
    <property type="component" value="Unassembled WGS sequence"/>
</dbReference>
<comment type="similarity">
    <text evidence="1">Belongs to the phosphohexose mutase family.</text>
</comment>
<dbReference type="InterPro" id="IPR016055">
    <property type="entry name" value="A-D-PHexomutase_a/b/a-I/II/III"/>
</dbReference>
<accession>A0A9P7K685</accession>
<dbReference type="SUPFAM" id="SSF53738">
    <property type="entry name" value="Phosphoglucomutase, first 3 domains"/>
    <property type="match status" value="2"/>
</dbReference>
<dbReference type="GO" id="GO:0005975">
    <property type="term" value="P:carbohydrate metabolic process"/>
    <property type="evidence" value="ECO:0007669"/>
    <property type="project" value="InterPro"/>
</dbReference>
<evidence type="ECO:0000313" key="7">
    <source>
        <dbReference type="EMBL" id="KAG5637859.1"/>
    </source>
</evidence>
<name>A0A9P7K685_9AGAR</name>
<evidence type="ECO:0000259" key="5">
    <source>
        <dbReference type="Pfam" id="PF02878"/>
    </source>
</evidence>
<dbReference type="GO" id="GO:0006166">
    <property type="term" value="P:purine ribonucleoside salvage"/>
    <property type="evidence" value="ECO:0007669"/>
    <property type="project" value="TreeGrafter"/>
</dbReference>
<evidence type="ECO:0000256" key="4">
    <source>
        <dbReference type="ARBA" id="ARBA00023235"/>
    </source>
</evidence>
<dbReference type="PANTHER" id="PTHR45745:SF1">
    <property type="entry name" value="PHOSPHOGLUCOMUTASE 2B-RELATED"/>
    <property type="match status" value="1"/>
</dbReference>
<evidence type="ECO:0000256" key="1">
    <source>
        <dbReference type="ARBA" id="ARBA00010231"/>
    </source>
</evidence>
<protein>
    <recommendedName>
        <fullName evidence="9">Phosphoglucomutase</fullName>
    </recommendedName>
</protein>
<dbReference type="GO" id="GO:0005634">
    <property type="term" value="C:nucleus"/>
    <property type="evidence" value="ECO:0007669"/>
    <property type="project" value="TreeGrafter"/>
</dbReference>
<dbReference type="Pfam" id="PF02880">
    <property type="entry name" value="PGM_PMM_III"/>
    <property type="match status" value="1"/>
</dbReference>
<evidence type="ECO:0000313" key="8">
    <source>
        <dbReference type="Proteomes" id="UP000717328"/>
    </source>
</evidence>
<sequence>MHEITSRIDWRISLRQLELLRQAAQKLVPDAKLSLQDCLTAYFVAIFSRHRPRSIDKITNAASYREVRAPFVQADVAGNAILIIPTEKIEDMEATNIAAIARKIRKSYQHYLEPQVLEEMISVTGHLMLLAANEQRPPFFGIEPTTLSVNSSIRLNWASTNFGSAGPARFYTSGVSRFYLRACKANPDMDSGESCVENEQSRAEIQSLWDTGNTDELEKRMRVRIEFGTAGKSSLDSRSQHLNTLANRSARQDGARVGSHECPADLIVIQASQGLCAYVAAHVDGAAKRGIVIGYDHRHNSERWARLTAAAFIANGHKVYLLQGIVHTPMYQDHLIPCPVYWENAVQIIGPHDEGISRAIKANLEPKSWDADAVLSSPLFEDPTAQMHSEYFASLQSLNQSPTANGALGVRFVNTSMHGVSDRVVAQAFSVFGFAPYTPVAEQQAPDPEFPTDLALQTADRVGAQKEVRRLLAHTVTYLLRRAARGSASGVWTTFTGDQLGVLFGHRTFELYKASGKAVERLAMVASTVSSKMLETVARVEGFRFVECLTGFKFIGNTALDLVAAGYEVPFGYEEAIGFMFGHEIRDKDGVAATVVFAELVTALHAQGKTVEAHLQELYDRYGYFETSNSYFICTDPGTIDKIFARIRSYTPGSPSPCYPREIGGLTVTSVVDLTTGYDSTNAPSYKPSLPLSSGHMIQFRAENRADGTRIVLTTRCALPHLSILFALMRPQYERDGAQEGSGKDAAAVGALLPKVVAELGEAWLEASKHGLGRA</sequence>
<dbReference type="EMBL" id="JABCKI010005798">
    <property type="protein sequence ID" value="KAG5637859.1"/>
    <property type="molecule type" value="Genomic_DNA"/>
</dbReference>
<dbReference type="InterPro" id="IPR005846">
    <property type="entry name" value="A-D-PHexomutase_a/b/a-III"/>
</dbReference>
<keyword evidence="2" id="KW-0479">Metal-binding</keyword>
<reference evidence="7" key="1">
    <citation type="submission" date="2021-02" db="EMBL/GenBank/DDBJ databases">
        <authorList>
            <person name="Nieuwenhuis M."/>
            <person name="Van De Peppel L.J.J."/>
        </authorList>
    </citation>
    <scope>NUCLEOTIDE SEQUENCE</scope>
    <source>
        <strain evidence="7">D49</strain>
    </source>
</reference>
<dbReference type="GO" id="GO:0008973">
    <property type="term" value="F:phosphopentomutase activity"/>
    <property type="evidence" value="ECO:0007669"/>
    <property type="project" value="TreeGrafter"/>
</dbReference>
<dbReference type="Pfam" id="PF02878">
    <property type="entry name" value="PGM_PMM_I"/>
    <property type="match status" value="1"/>
</dbReference>
<feature type="domain" description="Alpha-D-phosphohexomutase alpha/beta/alpha" evidence="5">
    <location>
        <begin position="265"/>
        <end position="331"/>
    </location>
</feature>
<organism evidence="7 8">
    <name type="scientific">Sphagnurus paluster</name>
    <dbReference type="NCBI Taxonomy" id="117069"/>
    <lineage>
        <taxon>Eukaryota</taxon>
        <taxon>Fungi</taxon>
        <taxon>Dikarya</taxon>
        <taxon>Basidiomycota</taxon>
        <taxon>Agaricomycotina</taxon>
        <taxon>Agaricomycetes</taxon>
        <taxon>Agaricomycetidae</taxon>
        <taxon>Agaricales</taxon>
        <taxon>Tricholomatineae</taxon>
        <taxon>Lyophyllaceae</taxon>
        <taxon>Sphagnurus</taxon>
    </lineage>
</organism>
<keyword evidence="4" id="KW-0413">Isomerase</keyword>